<evidence type="ECO:0000256" key="11">
    <source>
        <dbReference type="ARBA" id="ARBA00023136"/>
    </source>
</evidence>
<dbReference type="Pfam" id="PF01066">
    <property type="entry name" value="CDP-OH_P_transf"/>
    <property type="match status" value="1"/>
</dbReference>
<dbReference type="PIRSF" id="PIRSF000847">
    <property type="entry name" value="Phos_ph_gly_syn"/>
    <property type="match status" value="1"/>
</dbReference>
<dbReference type="EMBL" id="GU567992">
    <property type="protein sequence ID" value="ADI22628.1"/>
    <property type="molecule type" value="Genomic_DNA"/>
</dbReference>
<evidence type="ECO:0000256" key="10">
    <source>
        <dbReference type="ARBA" id="ARBA00023098"/>
    </source>
</evidence>
<keyword evidence="12" id="KW-0594">Phospholipid biosynthesis</keyword>
<evidence type="ECO:0000256" key="15">
    <source>
        <dbReference type="NCBIfam" id="TIGR00560"/>
    </source>
</evidence>
<evidence type="ECO:0000256" key="6">
    <source>
        <dbReference type="ARBA" id="ARBA00022516"/>
    </source>
</evidence>
<keyword evidence="10" id="KW-0443">Lipid metabolism</keyword>
<organism evidence="18">
    <name type="scientific">uncultured verrucomicrobium HF0500_18J03</name>
    <dbReference type="NCBI Taxonomy" id="723599"/>
    <lineage>
        <taxon>Bacteria</taxon>
        <taxon>Pseudomonadati</taxon>
        <taxon>Verrucomicrobiota</taxon>
        <taxon>environmental samples</taxon>
    </lineage>
</organism>
<evidence type="ECO:0000256" key="9">
    <source>
        <dbReference type="ARBA" id="ARBA00022989"/>
    </source>
</evidence>
<comment type="similarity">
    <text evidence="3 16">Belongs to the CDP-alcohol phosphatidyltransferase class-I family.</text>
</comment>
<dbReference type="PANTHER" id="PTHR14269:SF62">
    <property type="entry name" value="CDP-DIACYLGLYCEROL--GLYCEROL-3-PHOSPHATE 3-PHOSPHATIDYLTRANSFERASE 1, CHLOROPLASTIC"/>
    <property type="match status" value="1"/>
</dbReference>
<evidence type="ECO:0000256" key="14">
    <source>
        <dbReference type="ARBA" id="ARBA00048586"/>
    </source>
</evidence>
<dbReference type="NCBIfam" id="TIGR00560">
    <property type="entry name" value="pgsA"/>
    <property type="match status" value="1"/>
</dbReference>
<feature type="transmembrane region" description="Helical" evidence="17">
    <location>
        <begin position="12"/>
        <end position="29"/>
    </location>
</feature>
<reference evidence="18" key="1">
    <citation type="submission" date="2010-01" db="EMBL/GenBank/DDBJ databases">
        <title>Genome fragments of uncultured bacteria from the North Pacific subtropical Gyre.</title>
        <authorList>
            <person name="Pham V.D."/>
            <person name="Delong E.F."/>
        </authorList>
    </citation>
    <scope>NUCLEOTIDE SEQUENCE</scope>
</reference>
<dbReference type="PANTHER" id="PTHR14269">
    <property type="entry name" value="CDP-DIACYLGLYCEROL--GLYCEROL-3-PHOSPHATE 3-PHOSPHATIDYLTRANSFERASE-RELATED"/>
    <property type="match status" value="1"/>
</dbReference>
<evidence type="ECO:0000256" key="12">
    <source>
        <dbReference type="ARBA" id="ARBA00023209"/>
    </source>
</evidence>
<dbReference type="Gene3D" id="1.20.120.1760">
    <property type="match status" value="1"/>
</dbReference>
<keyword evidence="9 17" id="KW-1133">Transmembrane helix</keyword>
<feature type="transmembrane region" description="Helical" evidence="17">
    <location>
        <begin position="132"/>
        <end position="148"/>
    </location>
</feature>
<dbReference type="EC" id="2.7.8.5" evidence="4 15"/>
<comment type="pathway">
    <text evidence="2">Phospholipid metabolism; phosphatidylglycerol biosynthesis; phosphatidylglycerol from CDP-diacylglycerol: step 1/2.</text>
</comment>
<feature type="transmembrane region" description="Helical" evidence="17">
    <location>
        <begin position="35"/>
        <end position="55"/>
    </location>
</feature>
<keyword evidence="7 16" id="KW-0808">Transferase</keyword>
<proteinExistence type="inferred from homology"/>
<feature type="transmembrane region" description="Helical" evidence="17">
    <location>
        <begin position="168"/>
        <end position="188"/>
    </location>
</feature>
<dbReference type="InterPro" id="IPR000462">
    <property type="entry name" value="CDP-OH_P_trans"/>
</dbReference>
<keyword evidence="13" id="KW-1208">Phospholipid metabolism</keyword>
<dbReference type="PROSITE" id="PS00379">
    <property type="entry name" value="CDP_ALCOHOL_P_TRANSF"/>
    <property type="match status" value="1"/>
</dbReference>
<protein>
    <recommendedName>
        <fullName evidence="5 15">CDP-diacylglycerol--glycerol-3-phosphate 3-phosphatidyltransferase</fullName>
        <ecNumber evidence="4 15">2.7.8.5</ecNumber>
    </recommendedName>
</protein>
<evidence type="ECO:0000256" key="4">
    <source>
        <dbReference type="ARBA" id="ARBA00013170"/>
    </source>
</evidence>
<evidence type="ECO:0000256" key="16">
    <source>
        <dbReference type="RuleBase" id="RU003750"/>
    </source>
</evidence>
<dbReference type="InterPro" id="IPR048254">
    <property type="entry name" value="CDP_ALCOHOL_P_TRANSF_CS"/>
</dbReference>
<evidence type="ECO:0000256" key="17">
    <source>
        <dbReference type="SAM" id="Phobius"/>
    </source>
</evidence>
<name>E7C5A4_9BACT</name>
<dbReference type="InterPro" id="IPR004570">
    <property type="entry name" value="Phosphatidylglycerol_P_synth"/>
</dbReference>
<dbReference type="GO" id="GO:0008444">
    <property type="term" value="F:CDP-diacylglycerol-glycerol-3-phosphate 3-phosphatidyltransferase activity"/>
    <property type="evidence" value="ECO:0007669"/>
    <property type="project" value="UniProtKB-UniRule"/>
</dbReference>
<evidence type="ECO:0000256" key="13">
    <source>
        <dbReference type="ARBA" id="ARBA00023264"/>
    </source>
</evidence>
<dbReference type="InterPro" id="IPR043130">
    <property type="entry name" value="CDP-OH_PTrfase_TM_dom"/>
</dbReference>
<evidence type="ECO:0000256" key="8">
    <source>
        <dbReference type="ARBA" id="ARBA00022692"/>
    </source>
</evidence>
<evidence type="ECO:0000256" key="3">
    <source>
        <dbReference type="ARBA" id="ARBA00010441"/>
    </source>
</evidence>
<dbReference type="GO" id="GO:0046474">
    <property type="term" value="P:glycerophospholipid biosynthetic process"/>
    <property type="evidence" value="ECO:0007669"/>
    <property type="project" value="TreeGrafter"/>
</dbReference>
<comment type="subcellular location">
    <subcellularLocation>
        <location evidence="1">Membrane</location>
        <topology evidence="1">Multi-pass membrane protein</topology>
    </subcellularLocation>
</comment>
<keyword evidence="11 17" id="KW-0472">Membrane</keyword>
<evidence type="ECO:0000256" key="2">
    <source>
        <dbReference type="ARBA" id="ARBA00005042"/>
    </source>
</evidence>
<evidence type="ECO:0000256" key="5">
    <source>
        <dbReference type="ARBA" id="ARBA00014944"/>
    </source>
</evidence>
<dbReference type="GO" id="GO:0016020">
    <property type="term" value="C:membrane"/>
    <property type="evidence" value="ECO:0007669"/>
    <property type="project" value="UniProtKB-SubCell"/>
</dbReference>
<evidence type="ECO:0000313" key="18">
    <source>
        <dbReference type="EMBL" id="ADI22628.1"/>
    </source>
</evidence>
<evidence type="ECO:0000256" key="7">
    <source>
        <dbReference type="ARBA" id="ARBA00022679"/>
    </source>
</evidence>
<comment type="catalytic activity">
    <reaction evidence="14">
        <text>a CDP-1,2-diacyl-sn-glycerol + sn-glycerol 3-phosphate = a 1,2-diacyl-sn-glycero-3-phospho-(1'-sn-glycero-3'-phosphate) + CMP + H(+)</text>
        <dbReference type="Rhea" id="RHEA:12593"/>
        <dbReference type="ChEBI" id="CHEBI:15378"/>
        <dbReference type="ChEBI" id="CHEBI:57597"/>
        <dbReference type="ChEBI" id="CHEBI:58332"/>
        <dbReference type="ChEBI" id="CHEBI:60110"/>
        <dbReference type="ChEBI" id="CHEBI:60377"/>
        <dbReference type="EC" id="2.7.8.5"/>
    </reaction>
</comment>
<dbReference type="InterPro" id="IPR050324">
    <property type="entry name" value="CDP-alcohol_PTase-I"/>
</dbReference>
<keyword evidence="8 17" id="KW-0812">Transmembrane</keyword>
<keyword evidence="6" id="KW-0444">Lipid biosynthesis</keyword>
<sequence length="198" mass="21850">MSLLNLPNSLTVSRLVLTAIFVIGFILGSRGPIGYGIALVAFIVAAVTDFLDGYFARKLNLVTSLGKLLDPIADKVLTASAFIFLCDHEKIPCPAWVVVIILTREFLVTGLRQIAVEKGQVIAADWSGKWKTGFQIGFCITALVWLFLESLGQQGFFLAQLARPDSWLMPSFLWLSLALTIISGLHYVRNGRDLLRDH</sequence>
<accession>E7C5A4</accession>
<dbReference type="AlphaFoldDB" id="E7C5A4"/>
<evidence type="ECO:0000256" key="1">
    <source>
        <dbReference type="ARBA" id="ARBA00004141"/>
    </source>
</evidence>